<dbReference type="Proteomes" id="UP000092445">
    <property type="component" value="Unassembled WGS sequence"/>
</dbReference>
<reference evidence="1" key="2">
    <citation type="submission" date="2020-05" db="UniProtKB">
        <authorList>
            <consortium name="EnsemblMetazoa"/>
        </authorList>
    </citation>
    <scope>IDENTIFICATION</scope>
    <source>
        <strain evidence="1">IAEA</strain>
    </source>
</reference>
<sequence>MQPIPEVYISLRFFGMLRNSEWHTLLFSITTSMEDLKSLLSPYDRQMLISQLDSTLLQIWCTIESDWAQYNSNWMAISYLDDSFWQFINSFLVKCDWLRLQEIVHSPADLLFRIEGFSIQNALYGTDNVVACVGKVRGVS</sequence>
<accession>A0A1A9Z2S4</accession>
<reference evidence="2" key="1">
    <citation type="submission" date="2014-03" db="EMBL/GenBank/DDBJ databases">
        <authorList>
            <person name="Aksoy S."/>
            <person name="Warren W."/>
            <person name="Wilson R.K."/>
        </authorList>
    </citation>
    <scope>NUCLEOTIDE SEQUENCE [LARGE SCALE GENOMIC DNA]</scope>
    <source>
        <strain evidence="2">IAEA</strain>
    </source>
</reference>
<dbReference type="EnsemblMetazoa" id="GPAI001971-RA">
    <property type="protein sequence ID" value="GPAI001971-PA"/>
    <property type="gene ID" value="GPAI001971"/>
</dbReference>
<dbReference type="AlphaFoldDB" id="A0A1A9Z2S4"/>
<proteinExistence type="predicted"/>
<organism evidence="1 2">
    <name type="scientific">Glossina pallidipes</name>
    <name type="common">Tsetse fly</name>
    <dbReference type="NCBI Taxonomy" id="7398"/>
    <lineage>
        <taxon>Eukaryota</taxon>
        <taxon>Metazoa</taxon>
        <taxon>Ecdysozoa</taxon>
        <taxon>Arthropoda</taxon>
        <taxon>Hexapoda</taxon>
        <taxon>Insecta</taxon>
        <taxon>Pterygota</taxon>
        <taxon>Neoptera</taxon>
        <taxon>Endopterygota</taxon>
        <taxon>Diptera</taxon>
        <taxon>Brachycera</taxon>
        <taxon>Muscomorpha</taxon>
        <taxon>Hippoboscoidea</taxon>
        <taxon>Glossinidae</taxon>
        <taxon>Glossina</taxon>
    </lineage>
</organism>
<keyword evidence="2" id="KW-1185">Reference proteome</keyword>
<protein>
    <submittedName>
        <fullName evidence="1">Uncharacterized protein</fullName>
    </submittedName>
</protein>
<evidence type="ECO:0000313" key="2">
    <source>
        <dbReference type="Proteomes" id="UP000092445"/>
    </source>
</evidence>
<evidence type="ECO:0000313" key="1">
    <source>
        <dbReference type="EnsemblMetazoa" id="GPAI001971-PA"/>
    </source>
</evidence>
<name>A0A1A9Z2S4_GLOPL</name>
<dbReference type="VEuPathDB" id="VectorBase:GPAI001971"/>